<evidence type="ECO:0000313" key="2">
    <source>
        <dbReference type="EMBL" id="SCV75063.1"/>
    </source>
</evidence>
<keyword evidence="1" id="KW-0472">Membrane</keyword>
<accession>A0A1U7PGU3</accession>
<dbReference type="RefSeq" id="WP_002301637.1">
    <property type="nucleotide sequence ID" value="NZ_JYFL01000016.1"/>
</dbReference>
<keyword evidence="1" id="KW-1133">Transmembrane helix</keyword>
<keyword evidence="2" id="KW-0614">Plasmid</keyword>
<reference evidence="2" key="1">
    <citation type="journal article" date="2017" name="Food Chem.">
        <title>Molecular characterization of an unauthorized genetically modified Bacillus subtilis production strain identified in a vitamin B2 feed additive.</title>
        <authorList>
            <person name="Paracchini V."/>
            <person name="Petrillo M."/>
            <person name="Angers A."/>
            <person name="Patak A."/>
            <person name="Reiting R."/>
            <person name="Grohmann L."/>
        </authorList>
    </citation>
    <scope>NUCLEOTIDE SEQUENCE</scope>
    <source>
        <plasmid>pGMBsub04</plasmid>
        <plasmid evidence="2">putative pmx45</plasmid>
    </source>
</reference>
<dbReference type="AlphaFoldDB" id="A0A1U7PGU3"/>
<feature type="transmembrane region" description="Helical" evidence="1">
    <location>
        <begin position="67"/>
        <end position="86"/>
    </location>
</feature>
<keyword evidence="1" id="KW-0812">Transmembrane</keyword>
<dbReference type="EMBL" id="LT622643">
    <property type="protein sequence ID" value="SCV75063.1"/>
    <property type="molecule type" value="Genomic_DNA"/>
</dbReference>
<name>A0A1U7PGU3_BACIU</name>
<organism evidence="2">
    <name type="scientific">Bacillus subtilis</name>
    <dbReference type="NCBI Taxonomy" id="1423"/>
    <lineage>
        <taxon>Bacteria</taxon>
        <taxon>Bacillati</taxon>
        <taxon>Bacillota</taxon>
        <taxon>Bacilli</taxon>
        <taxon>Bacillales</taxon>
        <taxon>Bacillaceae</taxon>
        <taxon>Bacillus</taxon>
    </lineage>
</organism>
<evidence type="ECO:0000256" key="1">
    <source>
        <dbReference type="SAM" id="Phobius"/>
    </source>
</evidence>
<sequence length="143" mass="16509">MAKKKQEQVKLIILVILYLLLLPVTLIVFKLLPFIIANDTNIELSTFVTTILKHPINTFLEIIQSTYMIPFFIVQIIVLIILFVFLHPTKRQPFEVVGKTNPVHGSAYWGEESEINAPKNVHLIPEKSMKKILEKSMRRGKNE</sequence>
<protein>
    <submittedName>
        <fullName evidence="2">ORF ypsilon</fullName>
    </submittedName>
</protein>
<feature type="transmembrane region" description="Helical" evidence="1">
    <location>
        <begin position="12"/>
        <end position="36"/>
    </location>
</feature>
<proteinExistence type="predicted"/>
<geneLocation type="plasmid" evidence="2">
    <name>pGMBsub04</name>
</geneLocation>